<accession>A0A915Z257</accession>
<comment type="caution">
    <text evidence="1">The sequence shown here is derived from an EMBL/GenBank/DDBJ whole genome shotgun (WGS) entry which is preliminary data.</text>
</comment>
<protein>
    <submittedName>
        <fullName evidence="1">Uncharacterized protein</fullName>
    </submittedName>
</protein>
<reference evidence="1" key="1">
    <citation type="submission" date="2020-05" db="EMBL/GenBank/DDBJ databases">
        <authorList>
            <person name="Rincon C."/>
            <person name="Sanders R I."/>
            <person name="Robbins C."/>
            <person name="Chaturvedi A."/>
        </authorList>
    </citation>
    <scope>NUCLEOTIDE SEQUENCE</scope>
    <source>
        <strain evidence="1">CHB12</strain>
    </source>
</reference>
<gene>
    <name evidence="1" type="ORF">CHRIB12_LOCUS7706</name>
</gene>
<proteinExistence type="predicted"/>
<name>A0A915Z257_9GLOM</name>
<dbReference type="AlphaFoldDB" id="A0A915Z257"/>
<dbReference type="Proteomes" id="UP000684084">
    <property type="component" value="Unassembled WGS sequence"/>
</dbReference>
<dbReference type="OrthoDB" id="2313811at2759"/>
<organism evidence="1 2">
    <name type="scientific">Rhizophagus irregularis</name>
    <dbReference type="NCBI Taxonomy" id="588596"/>
    <lineage>
        <taxon>Eukaryota</taxon>
        <taxon>Fungi</taxon>
        <taxon>Fungi incertae sedis</taxon>
        <taxon>Mucoromycota</taxon>
        <taxon>Glomeromycotina</taxon>
        <taxon>Glomeromycetes</taxon>
        <taxon>Glomerales</taxon>
        <taxon>Glomeraceae</taxon>
        <taxon>Rhizophagus</taxon>
    </lineage>
</organism>
<sequence>MEKYLRACKRMRSAPPEARTHFEFGTYDGNNPPNQLNIIPGMCLINIDLNCLYHEAYPGTQIPTPSTLPDPIVLDFYQVLANLIGIPN</sequence>
<dbReference type="EMBL" id="CAGKOT010000013">
    <property type="protein sequence ID" value="CAB5359233.1"/>
    <property type="molecule type" value="Genomic_DNA"/>
</dbReference>
<evidence type="ECO:0000313" key="2">
    <source>
        <dbReference type="Proteomes" id="UP000684084"/>
    </source>
</evidence>
<evidence type="ECO:0000313" key="1">
    <source>
        <dbReference type="EMBL" id="CAB5359233.1"/>
    </source>
</evidence>